<evidence type="ECO:0000256" key="1">
    <source>
        <dbReference type="SAM" id="Phobius"/>
    </source>
</evidence>
<dbReference type="AlphaFoldDB" id="A0A9X7G8E0"/>
<dbReference type="EMBL" id="NVDQ01000020">
    <property type="protein sequence ID" value="PFV08304.1"/>
    <property type="molecule type" value="Genomic_DNA"/>
</dbReference>
<proteinExistence type="predicted"/>
<evidence type="ECO:0000313" key="3">
    <source>
        <dbReference type="Proteomes" id="UP000226257"/>
    </source>
</evidence>
<accession>A0A9X7G8E0</accession>
<protein>
    <submittedName>
        <fullName evidence="2">Uncharacterized protein</fullName>
    </submittedName>
</protein>
<reference evidence="2 3" key="1">
    <citation type="submission" date="2017-09" db="EMBL/GenBank/DDBJ databases">
        <title>Large-scale bioinformatics analysis of Bacillus genomes uncovers conserved roles of natural products in bacterial physiology.</title>
        <authorList>
            <consortium name="Agbiome Team Llc"/>
            <person name="Bleich R.M."/>
            <person name="Grubbs K.J."/>
            <person name="Santa Maria K.C."/>
            <person name="Allen S.E."/>
            <person name="Farag S."/>
            <person name="Shank E.A."/>
            <person name="Bowers A."/>
        </authorList>
    </citation>
    <scope>NUCLEOTIDE SEQUENCE [LARGE SCALE GENOMIC DNA]</scope>
    <source>
        <strain evidence="2 3">AFS060282</strain>
    </source>
</reference>
<evidence type="ECO:0000313" key="2">
    <source>
        <dbReference type="EMBL" id="PFV08304.1"/>
    </source>
</evidence>
<keyword evidence="1" id="KW-0812">Transmembrane</keyword>
<keyword evidence="1" id="KW-0472">Membrane</keyword>
<keyword evidence="1" id="KW-1133">Transmembrane helix</keyword>
<feature type="transmembrane region" description="Helical" evidence="1">
    <location>
        <begin position="46"/>
        <end position="63"/>
    </location>
</feature>
<sequence length="72" mass="8646">MKKFFRLLFLIKILIQFSSLSGKGHDTAIDFHVYMKIILFNGVNYKVGYTIPMFYKLLLFYIINKRRNFNAM</sequence>
<dbReference type="Proteomes" id="UP000226257">
    <property type="component" value="Unassembled WGS sequence"/>
</dbReference>
<name>A0A9X7G8E0_BACCE</name>
<organism evidence="2 3">
    <name type="scientific">Bacillus cereus</name>
    <dbReference type="NCBI Taxonomy" id="1396"/>
    <lineage>
        <taxon>Bacteria</taxon>
        <taxon>Bacillati</taxon>
        <taxon>Bacillota</taxon>
        <taxon>Bacilli</taxon>
        <taxon>Bacillales</taxon>
        <taxon>Bacillaceae</taxon>
        <taxon>Bacillus</taxon>
        <taxon>Bacillus cereus group</taxon>
    </lineage>
</organism>
<comment type="caution">
    <text evidence="2">The sequence shown here is derived from an EMBL/GenBank/DDBJ whole genome shotgun (WGS) entry which is preliminary data.</text>
</comment>
<gene>
    <name evidence="2" type="ORF">COK98_09390</name>
</gene>